<sequence>TPLSRAAEKGDGKLVTLLLNYGSQVDFQTEDNFSALCGAIEGENAIIVKFLLDRGAAVNYQYKIPGWSGRDKPDWVSSPLGVQSPLSRAAEKGSETIVTLLLKHGARSNVQDGDGFMPLSGAIESGSVTLVQLFLDLNVETNYPYISADIAIIMGNLQQTSSPLANAVIPGVAGSKYLSGYILKLARVLQSIRLTAADATVLGYLSNARPDFRTKDGYSPLLGSIEGGNATIIRLLLNKGVEINYHYPISEYSQYVSERIALRFN</sequence>
<dbReference type="PANTHER" id="PTHR24198:SF165">
    <property type="entry name" value="ANKYRIN REPEAT-CONTAINING PROTEIN-RELATED"/>
    <property type="match status" value="1"/>
</dbReference>
<evidence type="ECO:0008006" key="6">
    <source>
        <dbReference type="Google" id="ProtNLM"/>
    </source>
</evidence>
<keyword evidence="5" id="KW-1185">Reference proteome</keyword>
<dbReference type="EMBL" id="JAVHJL010000007">
    <property type="protein sequence ID" value="KAK6500412.1"/>
    <property type="molecule type" value="Genomic_DNA"/>
</dbReference>
<evidence type="ECO:0000256" key="1">
    <source>
        <dbReference type="ARBA" id="ARBA00022737"/>
    </source>
</evidence>
<dbReference type="InterPro" id="IPR036770">
    <property type="entry name" value="Ankyrin_rpt-contain_sf"/>
</dbReference>
<dbReference type="SUPFAM" id="SSF48403">
    <property type="entry name" value="Ankyrin repeat"/>
    <property type="match status" value="1"/>
</dbReference>
<name>A0AAV9W7L7_9PEZI</name>
<evidence type="ECO:0000256" key="3">
    <source>
        <dbReference type="PROSITE-ProRule" id="PRU00023"/>
    </source>
</evidence>
<proteinExistence type="predicted"/>
<feature type="repeat" description="ANK" evidence="3">
    <location>
        <begin position="81"/>
        <end position="113"/>
    </location>
</feature>
<dbReference type="SMART" id="SM00248">
    <property type="entry name" value="ANK"/>
    <property type="match status" value="5"/>
</dbReference>
<dbReference type="InterPro" id="IPR002110">
    <property type="entry name" value="Ankyrin_rpt"/>
</dbReference>
<dbReference type="PROSITE" id="PS50297">
    <property type="entry name" value="ANK_REP_REGION"/>
    <property type="match status" value="3"/>
</dbReference>
<evidence type="ECO:0000313" key="4">
    <source>
        <dbReference type="EMBL" id="KAK6500412.1"/>
    </source>
</evidence>
<feature type="repeat" description="ANK" evidence="3">
    <location>
        <begin position="216"/>
        <end position="248"/>
    </location>
</feature>
<dbReference type="PANTHER" id="PTHR24198">
    <property type="entry name" value="ANKYRIN REPEAT AND PROTEIN KINASE DOMAIN-CONTAINING PROTEIN"/>
    <property type="match status" value="1"/>
</dbReference>
<accession>A0AAV9W7L7</accession>
<dbReference type="AlphaFoldDB" id="A0AAV9W7L7"/>
<gene>
    <name evidence="4" type="ORF">TWF481_010756</name>
</gene>
<dbReference type="Proteomes" id="UP001370758">
    <property type="component" value="Unassembled WGS sequence"/>
</dbReference>
<reference evidence="4 5" key="1">
    <citation type="submission" date="2023-08" db="EMBL/GenBank/DDBJ databases">
        <authorList>
            <person name="Palmer J.M."/>
        </authorList>
    </citation>
    <scope>NUCLEOTIDE SEQUENCE [LARGE SCALE GENOMIC DNA]</scope>
    <source>
        <strain evidence="4 5">TWF481</strain>
    </source>
</reference>
<organism evidence="4 5">
    <name type="scientific">Arthrobotrys musiformis</name>
    <dbReference type="NCBI Taxonomy" id="47236"/>
    <lineage>
        <taxon>Eukaryota</taxon>
        <taxon>Fungi</taxon>
        <taxon>Dikarya</taxon>
        <taxon>Ascomycota</taxon>
        <taxon>Pezizomycotina</taxon>
        <taxon>Orbiliomycetes</taxon>
        <taxon>Orbiliales</taxon>
        <taxon>Orbiliaceae</taxon>
        <taxon>Arthrobotrys</taxon>
    </lineage>
</organism>
<feature type="non-terminal residue" evidence="4">
    <location>
        <position position="1"/>
    </location>
</feature>
<dbReference type="Gene3D" id="1.25.40.20">
    <property type="entry name" value="Ankyrin repeat-containing domain"/>
    <property type="match status" value="1"/>
</dbReference>
<comment type="caution">
    <text evidence="4">The sequence shown here is derived from an EMBL/GenBank/DDBJ whole genome shotgun (WGS) entry which is preliminary data.</text>
</comment>
<dbReference type="PROSITE" id="PS50088">
    <property type="entry name" value="ANK_REPEAT"/>
    <property type="match status" value="3"/>
</dbReference>
<dbReference type="Pfam" id="PF12796">
    <property type="entry name" value="Ank_2"/>
    <property type="match status" value="1"/>
</dbReference>
<evidence type="ECO:0000313" key="5">
    <source>
        <dbReference type="Proteomes" id="UP001370758"/>
    </source>
</evidence>
<protein>
    <recommendedName>
        <fullName evidence="6">Ankyrin</fullName>
    </recommendedName>
</protein>
<feature type="repeat" description="ANK" evidence="3">
    <location>
        <begin position="1"/>
        <end position="30"/>
    </location>
</feature>
<evidence type="ECO:0000256" key="2">
    <source>
        <dbReference type="ARBA" id="ARBA00023043"/>
    </source>
</evidence>
<keyword evidence="2 3" id="KW-0040">ANK repeat</keyword>
<keyword evidence="1" id="KW-0677">Repeat</keyword>